<feature type="signal peptide" evidence="1">
    <location>
        <begin position="1"/>
        <end position="22"/>
    </location>
</feature>
<proteinExistence type="predicted"/>
<name>A0A5C1QPD8_9SPIO</name>
<dbReference type="KEGG" id="ock:EXM22_14335"/>
<dbReference type="Proteomes" id="UP000324209">
    <property type="component" value="Chromosome"/>
</dbReference>
<sequence length="218" mass="25025">MRKISYSLLFLSLLSLAPLMDALELTYQGIDGEMGFLWKKNTAYDSEPGDSGPDTLTFIPGVSIFYTIDDHWFFRPSAYIYGQTLEYLPEREYTIPVDYSNINSLTVTGLLLQPAVGYRWTLAERHTFGLQMAPGVNIQIPLTGPGEDDREEMFSTLMKEFLYWNTAAWYYNPLTERFGFNFKVELGLPVYNFWLDNNLSFVNGLIVNFQVGIRVLAQ</sequence>
<dbReference type="AlphaFoldDB" id="A0A5C1QPD8"/>
<evidence type="ECO:0000313" key="3">
    <source>
        <dbReference type="Proteomes" id="UP000324209"/>
    </source>
</evidence>
<evidence type="ECO:0000313" key="2">
    <source>
        <dbReference type="EMBL" id="QEN09099.1"/>
    </source>
</evidence>
<accession>A0A5C1QPD8</accession>
<feature type="chain" id="PRO_5022659140" description="Outer membrane protein beta-barrel domain-containing protein" evidence="1">
    <location>
        <begin position="23"/>
        <end position="218"/>
    </location>
</feature>
<evidence type="ECO:0008006" key="4">
    <source>
        <dbReference type="Google" id="ProtNLM"/>
    </source>
</evidence>
<dbReference type="EMBL" id="CP036150">
    <property type="protein sequence ID" value="QEN09099.1"/>
    <property type="molecule type" value="Genomic_DNA"/>
</dbReference>
<organism evidence="2 3">
    <name type="scientific">Oceanispirochaeta crateris</name>
    <dbReference type="NCBI Taxonomy" id="2518645"/>
    <lineage>
        <taxon>Bacteria</taxon>
        <taxon>Pseudomonadati</taxon>
        <taxon>Spirochaetota</taxon>
        <taxon>Spirochaetia</taxon>
        <taxon>Spirochaetales</taxon>
        <taxon>Spirochaetaceae</taxon>
        <taxon>Oceanispirochaeta</taxon>
    </lineage>
</organism>
<protein>
    <recommendedName>
        <fullName evidence="4">Outer membrane protein beta-barrel domain-containing protein</fullName>
    </recommendedName>
</protein>
<dbReference type="RefSeq" id="WP_149487175.1">
    <property type="nucleotide sequence ID" value="NZ_CP036150.1"/>
</dbReference>
<keyword evidence="3" id="KW-1185">Reference proteome</keyword>
<evidence type="ECO:0000256" key="1">
    <source>
        <dbReference type="SAM" id="SignalP"/>
    </source>
</evidence>
<reference evidence="2 3" key="1">
    <citation type="submission" date="2019-02" db="EMBL/GenBank/DDBJ databases">
        <title>Complete Genome Sequence and Methylome Analysis of free living Spirochaetas.</title>
        <authorList>
            <person name="Fomenkov A."/>
            <person name="Dubinina G."/>
            <person name="Leshcheva N."/>
            <person name="Mikheeva N."/>
            <person name="Grabovich M."/>
            <person name="Vincze T."/>
            <person name="Roberts R.J."/>
        </authorList>
    </citation>
    <scope>NUCLEOTIDE SEQUENCE [LARGE SCALE GENOMIC DNA]</scope>
    <source>
        <strain evidence="2 3">K2</strain>
    </source>
</reference>
<dbReference type="OrthoDB" id="9825682at2"/>
<keyword evidence="1" id="KW-0732">Signal</keyword>
<gene>
    <name evidence="2" type="ORF">EXM22_14335</name>
</gene>